<gene>
    <name evidence="3" type="ORF">R3P38DRAFT_2873385</name>
</gene>
<dbReference type="Pfam" id="PF20415">
    <property type="entry name" value="DUF6699"/>
    <property type="match status" value="1"/>
</dbReference>
<evidence type="ECO:0000313" key="3">
    <source>
        <dbReference type="EMBL" id="KAK7046344.1"/>
    </source>
</evidence>
<evidence type="ECO:0000259" key="2">
    <source>
        <dbReference type="Pfam" id="PF20415"/>
    </source>
</evidence>
<feature type="domain" description="DUF6699" evidence="2">
    <location>
        <begin position="77"/>
        <end position="220"/>
    </location>
</feature>
<dbReference type="AlphaFoldDB" id="A0AAW0D3H4"/>
<comment type="caution">
    <text evidence="3">The sequence shown here is derived from an EMBL/GenBank/DDBJ whole genome shotgun (WGS) entry which is preliminary data.</text>
</comment>
<dbReference type="Proteomes" id="UP001362999">
    <property type="component" value="Unassembled WGS sequence"/>
</dbReference>
<sequence>MSAKEVHWKLTVEEYAARDSPESWTSPLPSPETIISPLRSDSTPSPPAPPQPTQTLPLPTTPTLGINPVLTPANALKLDLSFPSDAFRSNRQLTSALLAEPACTPSRTALIVRISAGLYRAQVQIRHMSRARNSDAPEEAVTVGDVLTAIQRELRQYDTGCTVPAEAEPYLRRRIATVNGYSENRSAEARQATVAAEEKGGGRLVDHLLGHTMFAGLTLQTGQPDHCWQLELVVPERYA</sequence>
<organism evidence="3 4">
    <name type="scientific">Favolaschia claudopus</name>
    <dbReference type="NCBI Taxonomy" id="2862362"/>
    <lineage>
        <taxon>Eukaryota</taxon>
        <taxon>Fungi</taxon>
        <taxon>Dikarya</taxon>
        <taxon>Basidiomycota</taxon>
        <taxon>Agaricomycotina</taxon>
        <taxon>Agaricomycetes</taxon>
        <taxon>Agaricomycetidae</taxon>
        <taxon>Agaricales</taxon>
        <taxon>Marasmiineae</taxon>
        <taxon>Mycenaceae</taxon>
        <taxon>Favolaschia</taxon>
    </lineage>
</organism>
<dbReference type="InterPro" id="IPR046522">
    <property type="entry name" value="DUF6699"/>
</dbReference>
<accession>A0AAW0D3H4</accession>
<feature type="region of interest" description="Disordered" evidence="1">
    <location>
        <begin position="16"/>
        <end position="65"/>
    </location>
</feature>
<evidence type="ECO:0000256" key="1">
    <source>
        <dbReference type="SAM" id="MobiDB-lite"/>
    </source>
</evidence>
<proteinExistence type="predicted"/>
<feature type="compositionally biased region" description="Low complexity" evidence="1">
    <location>
        <begin position="53"/>
        <end position="63"/>
    </location>
</feature>
<dbReference type="EMBL" id="JAWWNJ010000010">
    <property type="protein sequence ID" value="KAK7046344.1"/>
    <property type="molecule type" value="Genomic_DNA"/>
</dbReference>
<protein>
    <recommendedName>
        <fullName evidence="2">DUF6699 domain-containing protein</fullName>
    </recommendedName>
</protein>
<name>A0AAW0D3H4_9AGAR</name>
<keyword evidence="4" id="KW-1185">Reference proteome</keyword>
<reference evidence="3 4" key="1">
    <citation type="journal article" date="2024" name="J Genomics">
        <title>Draft genome sequencing and assembly of Favolaschia claudopus CIRM-BRFM 2984 isolated from oak limbs.</title>
        <authorList>
            <person name="Navarro D."/>
            <person name="Drula E."/>
            <person name="Chaduli D."/>
            <person name="Cazenave R."/>
            <person name="Ahrendt S."/>
            <person name="Wang J."/>
            <person name="Lipzen A."/>
            <person name="Daum C."/>
            <person name="Barry K."/>
            <person name="Grigoriev I.V."/>
            <person name="Favel A."/>
            <person name="Rosso M.N."/>
            <person name="Martin F."/>
        </authorList>
    </citation>
    <scope>NUCLEOTIDE SEQUENCE [LARGE SCALE GENOMIC DNA]</scope>
    <source>
        <strain evidence="3 4">CIRM-BRFM 2984</strain>
    </source>
</reference>
<evidence type="ECO:0000313" key="4">
    <source>
        <dbReference type="Proteomes" id="UP001362999"/>
    </source>
</evidence>